<dbReference type="Proteomes" id="UP000190230">
    <property type="component" value="Unassembled WGS sequence"/>
</dbReference>
<evidence type="ECO:0000313" key="7">
    <source>
        <dbReference type="EMBL" id="SKB74173.1"/>
    </source>
</evidence>
<feature type="transmembrane region" description="Helical" evidence="6">
    <location>
        <begin position="12"/>
        <end position="31"/>
    </location>
</feature>
<feature type="transmembrane region" description="Helical" evidence="6">
    <location>
        <begin position="359"/>
        <end position="377"/>
    </location>
</feature>
<name>A0A1T5DRQ6_9FLAO</name>
<dbReference type="STRING" id="241145.SAMN05660776_2753"/>
<evidence type="ECO:0000256" key="3">
    <source>
        <dbReference type="ARBA" id="ARBA00022692"/>
    </source>
</evidence>
<feature type="transmembrane region" description="Helical" evidence="6">
    <location>
        <begin position="145"/>
        <end position="167"/>
    </location>
</feature>
<accession>A0A1T5DRQ6</accession>
<feature type="transmembrane region" description="Helical" evidence="6">
    <location>
        <begin position="291"/>
        <end position="310"/>
    </location>
</feature>
<keyword evidence="4 6" id="KW-1133">Transmembrane helix</keyword>
<dbReference type="RefSeq" id="WP_079721599.1">
    <property type="nucleotide sequence ID" value="NZ_FUYY01000006.1"/>
</dbReference>
<gene>
    <name evidence="7" type="ORF">SAMN05660776_2753</name>
</gene>
<reference evidence="8" key="1">
    <citation type="submission" date="2017-02" db="EMBL/GenBank/DDBJ databases">
        <authorList>
            <person name="Varghese N."/>
            <person name="Submissions S."/>
        </authorList>
    </citation>
    <scope>NUCLEOTIDE SEQUENCE [LARGE SCALE GENOMIC DNA]</scope>
    <source>
        <strain evidence="8">DSM 23405</strain>
    </source>
</reference>
<evidence type="ECO:0000256" key="2">
    <source>
        <dbReference type="ARBA" id="ARBA00022475"/>
    </source>
</evidence>
<protein>
    <submittedName>
        <fullName evidence="7">Membrane protein involved in the export of O-antigen and teichoic acid</fullName>
    </submittedName>
</protein>
<dbReference type="GO" id="GO:0005886">
    <property type="term" value="C:plasma membrane"/>
    <property type="evidence" value="ECO:0007669"/>
    <property type="project" value="UniProtKB-SubCell"/>
</dbReference>
<evidence type="ECO:0000313" key="8">
    <source>
        <dbReference type="Proteomes" id="UP000190230"/>
    </source>
</evidence>
<dbReference type="AlphaFoldDB" id="A0A1T5DRQ6"/>
<evidence type="ECO:0000256" key="6">
    <source>
        <dbReference type="SAM" id="Phobius"/>
    </source>
</evidence>
<dbReference type="OrthoDB" id="582032at2"/>
<comment type="subcellular location">
    <subcellularLocation>
        <location evidence="1">Cell membrane</location>
        <topology evidence="1">Multi-pass membrane protein</topology>
    </subcellularLocation>
</comment>
<feature type="transmembrane region" description="Helical" evidence="6">
    <location>
        <begin position="43"/>
        <end position="67"/>
    </location>
</feature>
<feature type="transmembrane region" description="Helical" evidence="6">
    <location>
        <begin position="383"/>
        <end position="404"/>
    </location>
</feature>
<dbReference type="PANTHER" id="PTHR30250">
    <property type="entry name" value="PST FAMILY PREDICTED COLANIC ACID TRANSPORTER"/>
    <property type="match status" value="1"/>
</dbReference>
<evidence type="ECO:0000256" key="4">
    <source>
        <dbReference type="ARBA" id="ARBA00022989"/>
    </source>
</evidence>
<dbReference type="EMBL" id="FUYY01000006">
    <property type="protein sequence ID" value="SKB74173.1"/>
    <property type="molecule type" value="Genomic_DNA"/>
</dbReference>
<feature type="transmembrane region" description="Helical" evidence="6">
    <location>
        <begin position="116"/>
        <end position="133"/>
    </location>
</feature>
<feature type="transmembrane region" description="Helical" evidence="6">
    <location>
        <begin position="330"/>
        <end position="350"/>
    </location>
</feature>
<feature type="transmembrane region" description="Helical" evidence="6">
    <location>
        <begin position="230"/>
        <end position="250"/>
    </location>
</feature>
<evidence type="ECO:0000256" key="1">
    <source>
        <dbReference type="ARBA" id="ARBA00004651"/>
    </source>
</evidence>
<sequence length="413" mass="47564">MISLLKNKKLLVFFDQAIVSGSNFLLSVLLARNLEIKIFGEFSLLWLVLLFFLGIQNAAIISPFYSLEPKRSAEEHRRLGDVFGLQLIYSSLAILLTLIFIVIASFFNEDWDIKDGLLPFSLFFVAFLIHDFLRRLFFLNNKYIHVIIIDVLAYVVSLVLLYLNLNILDSLELVYYLLFSAFLSSLIVALLFLRKSGLRIYNLLITFKEYWSFSKWLSLSAILQWFSGNWFIVIGAMILGPWVAGVIRVFQNTMGVFNVLFLGLENFVPISASNIYSAHGYKKMISYIKNFAFKGLLPFLGFGVLLLIFSPEKAISFIYGDGYNEYANLIYWYLLIYIFIYFGLLFRFIIRTVEKTQKIFLVYLASTILSLIFSWPLVKYFGIYGIAGGTLGTQILMFTLYYKIGNEGTAFCK</sequence>
<feature type="transmembrane region" description="Helical" evidence="6">
    <location>
        <begin position="79"/>
        <end position="104"/>
    </location>
</feature>
<feature type="transmembrane region" description="Helical" evidence="6">
    <location>
        <begin position="173"/>
        <end position="193"/>
    </location>
</feature>
<organism evidence="7 8">
    <name type="scientific">Salegentibacter holothuriorum</name>
    <dbReference type="NCBI Taxonomy" id="241145"/>
    <lineage>
        <taxon>Bacteria</taxon>
        <taxon>Pseudomonadati</taxon>
        <taxon>Bacteroidota</taxon>
        <taxon>Flavobacteriia</taxon>
        <taxon>Flavobacteriales</taxon>
        <taxon>Flavobacteriaceae</taxon>
        <taxon>Salegentibacter</taxon>
    </lineage>
</organism>
<proteinExistence type="predicted"/>
<keyword evidence="3 6" id="KW-0812">Transmembrane</keyword>
<evidence type="ECO:0000256" key="5">
    <source>
        <dbReference type="ARBA" id="ARBA00023136"/>
    </source>
</evidence>
<dbReference type="PANTHER" id="PTHR30250:SF11">
    <property type="entry name" value="O-ANTIGEN TRANSPORTER-RELATED"/>
    <property type="match status" value="1"/>
</dbReference>
<dbReference type="InterPro" id="IPR050833">
    <property type="entry name" value="Poly_Biosynth_Transport"/>
</dbReference>
<keyword evidence="5 6" id="KW-0472">Membrane</keyword>
<keyword evidence="8" id="KW-1185">Reference proteome</keyword>
<keyword evidence="2" id="KW-1003">Cell membrane</keyword>